<dbReference type="InterPro" id="IPR025669">
    <property type="entry name" value="AAA_dom"/>
</dbReference>
<evidence type="ECO:0000256" key="4">
    <source>
        <dbReference type="ARBA" id="ARBA00011903"/>
    </source>
</evidence>
<name>A0A9D1PTZ1_9SPIO</name>
<evidence type="ECO:0000313" key="21">
    <source>
        <dbReference type="Proteomes" id="UP000823936"/>
    </source>
</evidence>
<comment type="similarity">
    <text evidence="2">Belongs to the CpsD/CapB family.</text>
</comment>
<keyword evidence="6" id="KW-0997">Cell inner membrane</keyword>
<dbReference type="Gene3D" id="3.40.50.300">
    <property type="entry name" value="P-loop containing nucleotide triphosphate hydrolases"/>
    <property type="match status" value="1"/>
</dbReference>
<keyword evidence="12 16" id="KW-1133">Transmembrane helix</keyword>
<dbReference type="GO" id="GO:0004715">
    <property type="term" value="F:non-membrane spanning protein tyrosine kinase activity"/>
    <property type="evidence" value="ECO:0007669"/>
    <property type="project" value="UniProtKB-EC"/>
</dbReference>
<keyword evidence="10" id="KW-0418">Kinase</keyword>
<evidence type="ECO:0000256" key="9">
    <source>
        <dbReference type="ARBA" id="ARBA00022741"/>
    </source>
</evidence>
<dbReference type="EMBL" id="DXHU01000023">
    <property type="protein sequence ID" value="HIV99544.1"/>
    <property type="molecule type" value="Genomic_DNA"/>
</dbReference>
<dbReference type="SUPFAM" id="SSF52540">
    <property type="entry name" value="P-loop containing nucleoside triphosphate hydrolases"/>
    <property type="match status" value="1"/>
</dbReference>
<evidence type="ECO:0000256" key="8">
    <source>
        <dbReference type="ARBA" id="ARBA00022692"/>
    </source>
</evidence>
<dbReference type="InterPro" id="IPR027417">
    <property type="entry name" value="P-loop_NTPase"/>
</dbReference>
<feature type="transmembrane region" description="Helical" evidence="16">
    <location>
        <begin position="422"/>
        <end position="443"/>
    </location>
</feature>
<evidence type="ECO:0000256" key="14">
    <source>
        <dbReference type="ARBA" id="ARBA00023137"/>
    </source>
</evidence>
<dbReference type="Pfam" id="PF13807">
    <property type="entry name" value="GNVR"/>
    <property type="match status" value="1"/>
</dbReference>
<feature type="domain" description="Tyrosine-protein kinase G-rich" evidence="19">
    <location>
        <begin position="363"/>
        <end position="440"/>
    </location>
</feature>
<evidence type="ECO:0000256" key="1">
    <source>
        <dbReference type="ARBA" id="ARBA00004429"/>
    </source>
</evidence>
<evidence type="ECO:0000256" key="5">
    <source>
        <dbReference type="ARBA" id="ARBA00022475"/>
    </source>
</evidence>
<reference evidence="20" key="2">
    <citation type="submission" date="2021-04" db="EMBL/GenBank/DDBJ databases">
        <authorList>
            <person name="Gilroy R."/>
        </authorList>
    </citation>
    <scope>NUCLEOTIDE SEQUENCE</scope>
    <source>
        <strain evidence="20">Gambia11-129</strain>
    </source>
</reference>
<dbReference type="GO" id="GO:0005886">
    <property type="term" value="C:plasma membrane"/>
    <property type="evidence" value="ECO:0007669"/>
    <property type="project" value="UniProtKB-SubCell"/>
</dbReference>
<evidence type="ECO:0000256" key="2">
    <source>
        <dbReference type="ARBA" id="ARBA00007316"/>
    </source>
</evidence>
<sequence>MSEEVKKSEEIEISIMDLVKAVISRIWLVALSFLVCVLLVVVYLLNATPVYEVTERIMVQSSEKSSDLSSLLSLSGSSTDIQNDIEILTSKSTFQMALDSLDLDSYVTENGERYSELDIKAEDLRLAVNISVVEDTNFVEISFKHSNPVFAEDFVSALVEQFSNRMLEMSKSSAYSQLDFIDSQIVVTEENLADASLALSNFQKDNQTLQLSERATQILRQLSYYSLVKSPLEKEMADARDKSSNISLLRVSSSTLDNLLSDYRTHYAEILLYDLLQASQGSQGTSSSLSQSQMERYYVLSNRNQDIEHQIEAEIDILREANGIENPLYTEYYRSYIITRAKIDVIDESLASLDLELETMPDLEREMVSLQSKVDVYSALALKLMEMQSETELISASITNTVQIIDYASSTDEPVSPKKAQMLLLGGMLGIFIGCGAAILLSITDKRIKTRDDLQKIIGDKTPVLGWIPLEKKQKEEGKRTVIELVNNPMSLMSERYKHIASAIMYGKRLGSHAITVCSPGKSDGKTTVLLNIAYSLALSGKRVLVIDMDLRRPNIENTLEITHSDKGISDLLCGRCSEKDVIRIPYEKLETFHVIGAGSPVAVPSVIIQTDTLNSIVSNLSKYYDFIFFDAPPLQYASEILTIVRSVPEVIVVARSCASLSTELEELLSDFNQTNVSILGAVLNGLPLSATSISTSRYGYSYGYGNASEDAEKHYVKSMRCAASMYKKSLKMREKVIDKSSFYDAPLAYEGEMKRPEFNSEGRKKTVHNVIRNFESYLSEIENDENARGKKE</sequence>
<evidence type="ECO:0000256" key="12">
    <source>
        <dbReference type="ARBA" id="ARBA00022989"/>
    </source>
</evidence>
<keyword evidence="9" id="KW-0547">Nucleotide-binding</keyword>
<evidence type="ECO:0000259" key="17">
    <source>
        <dbReference type="Pfam" id="PF02706"/>
    </source>
</evidence>
<dbReference type="Proteomes" id="UP000823936">
    <property type="component" value="Unassembled WGS sequence"/>
</dbReference>
<comment type="subcellular location">
    <subcellularLocation>
        <location evidence="1">Cell inner membrane</location>
        <topology evidence="1">Multi-pass membrane protein</topology>
    </subcellularLocation>
</comment>
<protein>
    <recommendedName>
        <fullName evidence="4">non-specific protein-tyrosine kinase</fullName>
        <ecNumber evidence="4">2.7.10.2</ecNumber>
    </recommendedName>
</protein>
<keyword evidence="11" id="KW-0067">ATP-binding</keyword>
<comment type="caution">
    <text evidence="20">The sequence shown here is derived from an EMBL/GenBank/DDBJ whole genome shotgun (WGS) entry which is preliminary data.</text>
</comment>
<evidence type="ECO:0000256" key="7">
    <source>
        <dbReference type="ARBA" id="ARBA00022679"/>
    </source>
</evidence>
<keyword evidence="5" id="KW-1003">Cell membrane</keyword>
<gene>
    <name evidence="20" type="ORF">IAB12_07200</name>
</gene>
<feature type="domain" description="AAA" evidence="18">
    <location>
        <begin position="525"/>
        <end position="669"/>
    </location>
</feature>
<comment type="similarity">
    <text evidence="3">Belongs to the etk/wzc family.</text>
</comment>
<evidence type="ECO:0000259" key="18">
    <source>
        <dbReference type="Pfam" id="PF13614"/>
    </source>
</evidence>
<dbReference type="InterPro" id="IPR050445">
    <property type="entry name" value="Bact_polysacc_biosynth/exp"/>
</dbReference>
<dbReference type="NCBIfam" id="TIGR01007">
    <property type="entry name" value="eps_fam"/>
    <property type="match status" value="1"/>
</dbReference>
<comment type="catalytic activity">
    <reaction evidence="15">
        <text>L-tyrosyl-[protein] + ATP = O-phospho-L-tyrosyl-[protein] + ADP + H(+)</text>
        <dbReference type="Rhea" id="RHEA:10596"/>
        <dbReference type="Rhea" id="RHEA-COMP:10136"/>
        <dbReference type="Rhea" id="RHEA-COMP:20101"/>
        <dbReference type="ChEBI" id="CHEBI:15378"/>
        <dbReference type="ChEBI" id="CHEBI:30616"/>
        <dbReference type="ChEBI" id="CHEBI:46858"/>
        <dbReference type="ChEBI" id="CHEBI:61978"/>
        <dbReference type="ChEBI" id="CHEBI:456216"/>
        <dbReference type="EC" id="2.7.10.2"/>
    </reaction>
</comment>
<feature type="domain" description="Polysaccharide chain length determinant N-terminal" evidence="17">
    <location>
        <begin position="12"/>
        <end position="97"/>
    </location>
</feature>
<organism evidence="20 21">
    <name type="scientific">Candidatus Ornithospirochaeta avicola</name>
    <dbReference type="NCBI Taxonomy" id="2840896"/>
    <lineage>
        <taxon>Bacteria</taxon>
        <taxon>Pseudomonadati</taxon>
        <taxon>Spirochaetota</taxon>
        <taxon>Spirochaetia</taxon>
        <taxon>Spirochaetales</taxon>
        <taxon>Spirochaetaceae</taxon>
        <taxon>Spirochaetaceae incertae sedis</taxon>
        <taxon>Candidatus Ornithospirochaeta</taxon>
    </lineage>
</organism>
<dbReference type="InterPro" id="IPR005702">
    <property type="entry name" value="Wzc-like_C"/>
</dbReference>
<keyword evidence="8 16" id="KW-0812">Transmembrane</keyword>
<dbReference type="CDD" id="cd05387">
    <property type="entry name" value="BY-kinase"/>
    <property type="match status" value="1"/>
</dbReference>
<dbReference type="InterPro" id="IPR003856">
    <property type="entry name" value="LPS_length_determ_N"/>
</dbReference>
<keyword evidence="7 20" id="KW-0808">Transferase</keyword>
<dbReference type="PANTHER" id="PTHR32309">
    <property type="entry name" value="TYROSINE-PROTEIN KINASE"/>
    <property type="match status" value="1"/>
</dbReference>
<dbReference type="Pfam" id="PF13614">
    <property type="entry name" value="AAA_31"/>
    <property type="match status" value="1"/>
</dbReference>
<dbReference type="Pfam" id="PF02706">
    <property type="entry name" value="Wzz"/>
    <property type="match status" value="1"/>
</dbReference>
<keyword evidence="14" id="KW-0829">Tyrosine-protein kinase</keyword>
<evidence type="ECO:0000256" key="16">
    <source>
        <dbReference type="SAM" id="Phobius"/>
    </source>
</evidence>
<evidence type="ECO:0000256" key="6">
    <source>
        <dbReference type="ARBA" id="ARBA00022519"/>
    </source>
</evidence>
<dbReference type="PANTHER" id="PTHR32309:SF13">
    <property type="entry name" value="FERRIC ENTEROBACTIN TRANSPORT PROTEIN FEPE"/>
    <property type="match status" value="1"/>
</dbReference>
<dbReference type="GO" id="GO:0005524">
    <property type="term" value="F:ATP binding"/>
    <property type="evidence" value="ECO:0007669"/>
    <property type="project" value="UniProtKB-KW"/>
</dbReference>
<dbReference type="InterPro" id="IPR032807">
    <property type="entry name" value="GNVR"/>
</dbReference>
<evidence type="ECO:0000256" key="11">
    <source>
        <dbReference type="ARBA" id="ARBA00022840"/>
    </source>
</evidence>
<proteinExistence type="inferred from homology"/>
<evidence type="ECO:0000256" key="13">
    <source>
        <dbReference type="ARBA" id="ARBA00023136"/>
    </source>
</evidence>
<accession>A0A9D1PTZ1</accession>
<dbReference type="EC" id="2.7.10.2" evidence="4"/>
<reference evidence="20" key="1">
    <citation type="journal article" date="2021" name="PeerJ">
        <title>Extensive microbial diversity within the chicken gut microbiome revealed by metagenomics and culture.</title>
        <authorList>
            <person name="Gilroy R."/>
            <person name="Ravi A."/>
            <person name="Getino M."/>
            <person name="Pursley I."/>
            <person name="Horton D.L."/>
            <person name="Alikhan N.F."/>
            <person name="Baker D."/>
            <person name="Gharbi K."/>
            <person name="Hall N."/>
            <person name="Watson M."/>
            <person name="Adriaenssens E.M."/>
            <person name="Foster-Nyarko E."/>
            <person name="Jarju S."/>
            <person name="Secka A."/>
            <person name="Antonio M."/>
            <person name="Oren A."/>
            <person name="Chaudhuri R.R."/>
            <person name="La Ragione R."/>
            <person name="Hildebrand F."/>
            <person name="Pallen M.J."/>
        </authorList>
    </citation>
    <scope>NUCLEOTIDE SEQUENCE</scope>
    <source>
        <strain evidence="20">Gambia11-129</strain>
    </source>
</reference>
<evidence type="ECO:0000256" key="3">
    <source>
        <dbReference type="ARBA" id="ARBA00008883"/>
    </source>
</evidence>
<evidence type="ECO:0000313" key="20">
    <source>
        <dbReference type="EMBL" id="HIV99544.1"/>
    </source>
</evidence>
<evidence type="ECO:0000259" key="19">
    <source>
        <dbReference type="Pfam" id="PF13807"/>
    </source>
</evidence>
<feature type="transmembrane region" description="Helical" evidence="16">
    <location>
        <begin position="26"/>
        <end position="45"/>
    </location>
</feature>
<evidence type="ECO:0000256" key="10">
    <source>
        <dbReference type="ARBA" id="ARBA00022777"/>
    </source>
</evidence>
<evidence type="ECO:0000256" key="15">
    <source>
        <dbReference type="ARBA" id="ARBA00051245"/>
    </source>
</evidence>
<keyword evidence="13 16" id="KW-0472">Membrane</keyword>
<dbReference type="AlphaFoldDB" id="A0A9D1PTZ1"/>